<dbReference type="EMBL" id="PPQW01000007">
    <property type="protein sequence ID" value="PNZ68961.1"/>
    <property type="molecule type" value="Genomic_DNA"/>
</dbReference>
<dbReference type="InterPro" id="IPR029058">
    <property type="entry name" value="AB_hydrolase_fold"/>
</dbReference>
<dbReference type="SUPFAM" id="SSF53474">
    <property type="entry name" value="alpha/beta-Hydrolases"/>
    <property type="match status" value="1"/>
</dbReference>
<accession>A0AAP8PQA8</accession>
<evidence type="ECO:0000313" key="2">
    <source>
        <dbReference type="Proteomes" id="UP000242470"/>
    </source>
</evidence>
<dbReference type="GO" id="GO:0016787">
    <property type="term" value="F:hydrolase activity"/>
    <property type="evidence" value="ECO:0007669"/>
    <property type="project" value="UniProtKB-KW"/>
</dbReference>
<reference evidence="1 2" key="1">
    <citation type="submission" date="2017-08" db="EMBL/GenBank/DDBJ databases">
        <title>Draft genome sequences of 64 type strains of genus Staph aureus.</title>
        <authorList>
            <person name="Cole K."/>
            <person name="Golubchik T."/>
            <person name="Russell J."/>
            <person name="Foster D."/>
            <person name="Llewelyn M."/>
            <person name="Wilson D."/>
            <person name="Crook D."/>
            <person name="Paul J."/>
        </authorList>
    </citation>
    <scope>NUCLEOTIDE SEQUENCE [LARGE SCALE GENOMIC DNA]</scope>
    <source>
        <strain evidence="1 2">NCTC 12101</strain>
    </source>
</reference>
<dbReference type="Pfam" id="PF06821">
    <property type="entry name" value="Ser_hydrolase"/>
    <property type="match status" value="1"/>
</dbReference>
<proteinExistence type="predicted"/>
<dbReference type="RefSeq" id="WP_059106787.1">
    <property type="nucleotide sequence ID" value="NZ_AP024589.1"/>
</dbReference>
<protein>
    <submittedName>
        <fullName evidence="1">Serine hydrolase family protein</fullName>
    </submittedName>
</protein>
<dbReference type="GeneID" id="64982259"/>
<evidence type="ECO:0000313" key="1">
    <source>
        <dbReference type="EMBL" id="PNZ68961.1"/>
    </source>
</evidence>
<gene>
    <name evidence="1" type="ORF">CD158_02085</name>
</gene>
<comment type="caution">
    <text evidence="1">The sequence shown here is derived from an EMBL/GenBank/DDBJ whole genome shotgun (WGS) entry which is preliminary data.</text>
</comment>
<keyword evidence="1" id="KW-0378">Hydrolase</keyword>
<dbReference type="Proteomes" id="UP000242470">
    <property type="component" value="Unassembled WGS sequence"/>
</dbReference>
<dbReference type="AlphaFoldDB" id="A0AAP8PQA8"/>
<dbReference type="InterPro" id="IPR010662">
    <property type="entry name" value="RBBP9/YdeN"/>
</dbReference>
<name>A0AAP8PQA8_9STAP</name>
<dbReference type="PANTHER" id="PTHR15394:SF3">
    <property type="entry name" value="SERINE HYDROLASE RBBP9"/>
    <property type="match status" value="1"/>
</dbReference>
<dbReference type="Gene3D" id="3.40.50.1820">
    <property type="entry name" value="alpha/beta hydrolase"/>
    <property type="match status" value="1"/>
</dbReference>
<organism evidence="1 2">
    <name type="scientific">Staphylococcus auricularis</name>
    <dbReference type="NCBI Taxonomy" id="29379"/>
    <lineage>
        <taxon>Bacteria</taxon>
        <taxon>Bacillati</taxon>
        <taxon>Bacillota</taxon>
        <taxon>Bacilli</taxon>
        <taxon>Bacillales</taxon>
        <taxon>Staphylococcaceae</taxon>
        <taxon>Staphylococcus</taxon>
    </lineage>
</organism>
<sequence>MKKMFIVHSYQATSSSHWYQWLADEMEAYGYETEVVALPDTNQPDYKAWSATLQHLIQEQLDSETIIVAHSLGVITTLDFLTNLPQIHHIKGLFLVAGFGQTLTDLPELNTFIDQCHIQYPRLSAARIMSIAASDDPVVDIAYTDELSQSLKVPTTIIEHNGHFLARDGYDRFDRLKSYIVGLIKQNNSEIGK</sequence>
<dbReference type="PANTHER" id="PTHR15394">
    <property type="entry name" value="SERINE HYDROLASE RBBP9"/>
    <property type="match status" value="1"/>
</dbReference>